<dbReference type="SUPFAM" id="SSF55144">
    <property type="entry name" value="LigT-like"/>
    <property type="match status" value="1"/>
</dbReference>
<dbReference type="Proteomes" id="UP000539111">
    <property type="component" value="Unassembled WGS sequence"/>
</dbReference>
<proteinExistence type="predicted"/>
<name>A0A7Z0IJA0_9MICO</name>
<keyword evidence="1" id="KW-0436">Ligase</keyword>
<dbReference type="Gene3D" id="3.90.1140.10">
    <property type="entry name" value="Cyclic phosphodiesterase"/>
    <property type="match status" value="1"/>
</dbReference>
<dbReference type="PANTHER" id="PTHR40037">
    <property type="entry name" value="PHOSPHOESTERASE YJCG-RELATED"/>
    <property type="match status" value="1"/>
</dbReference>
<reference evidence="1 2" key="1">
    <citation type="submission" date="2020-07" db="EMBL/GenBank/DDBJ databases">
        <title>Sequencing the genomes of 1000 actinobacteria strains.</title>
        <authorList>
            <person name="Klenk H.-P."/>
        </authorList>
    </citation>
    <scope>NUCLEOTIDE SEQUENCE [LARGE SCALE GENOMIC DNA]</scope>
    <source>
        <strain evidence="1 2">DSM 26341</strain>
    </source>
</reference>
<evidence type="ECO:0000313" key="1">
    <source>
        <dbReference type="EMBL" id="NYI69288.1"/>
    </source>
</evidence>
<dbReference type="GO" id="GO:0016874">
    <property type="term" value="F:ligase activity"/>
    <property type="evidence" value="ECO:0007669"/>
    <property type="project" value="UniProtKB-KW"/>
</dbReference>
<comment type="caution">
    <text evidence="1">The sequence shown here is derived from an EMBL/GenBank/DDBJ whole genome shotgun (WGS) entry which is preliminary data.</text>
</comment>
<evidence type="ECO:0000313" key="2">
    <source>
        <dbReference type="Proteomes" id="UP000539111"/>
    </source>
</evidence>
<organism evidence="1 2">
    <name type="scientific">Spelaeicoccus albus</name>
    <dbReference type="NCBI Taxonomy" id="1280376"/>
    <lineage>
        <taxon>Bacteria</taxon>
        <taxon>Bacillati</taxon>
        <taxon>Actinomycetota</taxon>
        <taxon>Actinomycetes</taxon>
        <taxon>Micrococcales</taxon>
        <taxon>Brevibacteriaceae</taxon>
        <taxon>Spelaeicoccus</taxon>
    </lineage>
</organism>
<gene>
    <name evidence="1" type="ORF">BJY26_003594</name>
</gene>
<dbReference type="InterPro" id="IPR050580">
    <property type="entry name" value="2H_phosphoesterase_YjcG-like"/>
</dbReference>
<dbReference type="Pfam" id="PF13563">
    <property type="entry name" value="2_5_RNA_ligase2"/>
    <property type="match status" value="1"/>
</dbReference>
<accession>A0A7Z0IJA0</accession>
<dbReference type="PANTHER" id="PTHR40037:SF1">
    <property type="entry name" value="PHOSPHOESTERASE SAOUHSC_00951-RELATED"/>
    <property type="match status" value="1"/>
</dbReference>
<keyword evidence="2" id="KW-1185">Reference proteome</keyword>
<protein>
    <submittedName>
        <fullName evidence="1">2'-5' RNA ligase</fullName>
    </submittedName>
</protein>
<sequence length="173" mass="19037">MTATRTLGVALHIPKPYGGRLQEWRRSFGDPQADSIPTHVTLLPPTPVAEADWNPVMDMLAAIADNYSPFIVGLRGTGTFRPVSPVVFVAMARGIADCQTLSTAIRTGPLDIELSFPYHPHVTVAHNLTDEQLDVAEASLSDYELTFMAHGFGAYRHDDDGQWRLTRSFDFGP</sequence>
<dbReference type="InterPro" id="IPR009097">
    <property type="entry name" value="Cyclic_Pdiesterase"/>
</dbReference>
<dbReference type="RefSeq" id="WP_179429539.1">
    <property type="nucleotide sequence ID" value="NZ_JACBZP010000001.1"/>
</dbReference>
<dbReference type="EMBL" id="JACBZP010000001">
    <property type="protein sequence ID" value="NYI69288.1"/>
    <property type="molecule type" value="Genomic_DNA"/>
</dbReference>
<dbReference type="AlphaFoldDB" id="A0A7Z0IJA0"/>